<evidence type="ECO:0000256" key="6">
    <source>
        <dbReference type="ARBA" id="ARBA00022822"/>
    </source>
</evidence>
<proteinExistence type="inferred from homology"/>
<keyword evidence="7 9" id="KW-0057">Aromatic amino acid biosynthesis</keyword>
<name>A0ABR7F042_9FIRM</name>
<protein>
    <recommendedName>
        <fullName evidence="4 9">N-(5'-phosphoribosyl)anthranilate isomerase</fullName>
        <shortName evidence="9">PRAI</shortName>
        <ecNumber evidence="3 9">5.3.1.24</ecNumber>
    </recommendedName>
</protein>
<comment type="caution">
    <text evidence="11">The sequence shown here is derived from an EMBL/GenBank/DDBJ whole genome shotgun (WGS) entry which is preliminary data.</text>
</comment>
<comment type="catalytic activity">
    <reaction evidence="1 9">
        <text>N-(5-phospho-beta-D-ribosyl)anthranilate = 1-(2-carboxyphenylamino)-1-deoxy-D-ribulose 5-phosphate</text>
        <dbReference type="Rhea" id="RHEA:21540"/>
        <dbReference type="ChEBI" id="CHEBI:18277"/>
        <dbReference type="ChEBI" id="CHEBI:58613"/>
        <dbReference type="EC" id="5.3.1.24"/>
    </reaction>
</comment>
<keyword evidence="12" id="KW-1185">Reference proteome</keyword>
<reference evidence="11 12" key="1">
    <citation type="submission" date="2020-08" db="EMBL/GenBank/DDBJ databases">
        <title>Genome public.</title>
        <authorList>
            <person name="Liu C."/>
            <person name="Sun Q."/>
        </authorList>
    </citation>
    <scope>NUCLEOTIDE SEQUENCE [LARGE SCALE GENOMIC DNA]</scope>
    <source>
        <strain evidence="11 12">BX4</strain>
    </source>
</reference>
<evidence type="ECO:0000256" key="8">
    <source>
        <dbReference type="ARBA" id="ARBA00023235"/>
    </source>
</evidence>
<dbReference type="InterPro" id="IPR013785">
    <property type="entry name" value="Aldolase_TIM"/>
</dbReference>
<gene>
    <name evidence="9" type="primary">trpF</name>
    <name evidence="11" type="ORF">H8S00_02995</name>
</gene>
<dbReference type="RefSeq" id="WP_186840039.1">
    <property type="nucleotide sequence ID" value="NZ_JACOOZ010000002.1"/>
</dbReference>
<dbReference type="SUPFAM" id="SSF51366">
    <property type="entry name" value="Ribulose-phoshate binding barrel"/>
    <property type="match status" value="1"/>
</dbReference>
<evidence type="ECO:0000256" key="4">
    <source>
        <dbReference type="ARBA" id="ARBA00022272"/>
    </source>
</evidence>
<evidence type="ECO:0000256" key="2">
    <source>
        <dbReference type="ARBA" id="ARBA00004664"/>
    </source>
</evidence>
<dbReference type="InterPro" id="IPR011060">
    <property type="entry name" value="RibuloseP-bd_barrel"/>
</dbReference>
<evidence type="ECO:0000313" key="12">
    <source>
        <dbReference type="Proteomes" id="UP000597877"/>
    </source>
</evidence>
<sequence>MYRIKGKKTIIKICGITTANETEYLNKVKIDLVGMVLFFEKSKRNITIDNAKEIMKTLDDKIKTVAVVVSPTIDQIEEIENAGFDYIQIHGEMPVGIFDKTDISVLKAFNVNDMEMYDEYSKISGIKGFVFDAAEPGSGRTFDCNSIRDTKRSEKWFILAGGLTPDNVAEAIKTVKPDGVDVSSGVEKGDGMGKDYEKIRRFVRNARGQEGGML</sequence>
<evidence type="ECO:0000256" key="1">
    <source>
        <dbReference type="ARBA" id="ARBA00001164"/>
    </source>
</evidence>
<accession>A0ABR7F042</accession>
<keyword evidence="6 9" id="KW-0822">Tryptophan biosynthesis</keyword>
<organism evidence="11 12">
    <name type="scientific">Eubacterium segne</name>
    <dbReference type="NCBI Taxonomy" id="2763045"/>
    <lineage>
        <taxon>Bacteria</taxon>
        <taxon>Bacillati</taxon>
        <taxon>Bacillota</taxon>
        <taxon>Clostridia</taxon>
        <taxon>Eubacteriales</taxon>
        <taxon>Eubacteriaceae</taxon>
        <taxon>Eubacterium</taxon>
    </lineage>
</organism>
<dbReference type="GO" id="GO:0016853">
    <property type="term" value="F:isomerase activity"/>
    <property type="evidence" value="ECO:0007669"/>
    <property type="project" value="UniProtKB-KW"/>
</dbReference>
<dbReference type="Proteomes" id="UP000597877">
    <property type="component" value="Unassembled WGS sequence"/>
</dbReference>
<dbReference type="PANTHER" id="PTHR42894:SF1">
    <property type="entry name" value="N-(5'-PHOSPHORIBOSYL)ANTHRANILATE ISOMERASE"/>
    <property type="match status" value="1"/>
</dbReference>
<dbReference type="InterPro" id="IPR001240">
    <property type="entry name" value="PRAI_dom"/>
</dbReference>
<dbReference type="HAMAP" id="MF_00135">
    <property type="entry name" value="PRAI"/>
    <property type="match status" value="1"/>
</dbReference>
<keyword evidence="5 9" id="KW-0028">Amino-acid biosynthesis</keyword>
<feature type="domain" description="N-(5'phosphoribosyl) anthranilate isomerase (PRAI)" evidence="10">
    <location>
        <begin position="12"/>
        <end position="204"/>
    </location>
</feature>
<evidence type="ECO:0000313" key="11">
    <source>
        <dbReference type="EMBL" id="MBC5666959.1"/>
    </source>
</evidence>
<evidence type="ECO:0000256" key="7">
    <source>
        <dbReference type="ARBA" id="ARBA00023141"/>
    </source>
</evidence>
<comment type="similarity">
    <text evidence="9">Belongs to the TrpF family.</text>
</comment>
<dbReference type="CDD" id="cd00405">
    <property type="entry name" value="PRAI"/>
    <property type="match status" value="1"/>
</dbReference>
<evidence type="ECO:0000256" key="3">
    <source>
        <dbReference type="ARBA" id="ARBA00012572"/>
    </source>
</evidence>
<dbReference type="PANTHER" id="PTHR42894">
    <property type="entry name" value="N-(5'-PHOSPHORIBOSYL)ANTHRANILATE ISOMERASE"/>
    <property type="match status" value="1"/>
</dbReference>
<evidence type="ECO:0000256" key="5">
    <source>
        <dbReference type="ARBA" id="ARBA00022605"/>
    </source>
</evidence>
<dbReference type="EC" id="5.3.1.24" evidence="3 9"/>
<comment type="pathway">
    <text evidence="2 9">Amino-acid biosynthesis; L-tryptophan biosynthesis; L-tryptophan from chorismate: step 3/5.</text>
</comment>
<dbReference type="Gene3D" id="3.20.20.70">
    <property type="entry name" value="Aldolase class I"/>
    <property type="match status" value="1"/>
</dbReference>
<keyword evidence="8 9" id="KW-0413">Isomerase</keyword>
<evidence type="ECO:0000259" key="10">
    <source>
        <dbReference type="Pfam" id="PF00697"/>
    </source>
</evidence>
<dbReference type="EMBL" id="JACOOZ010000002">
    <property type="protein sequence ID" value="MBC5666959.1"/>
    <property type="molecule type" value="Genomic_DNA"/>
</dbReference>
<evidence type="ECO:0000256" key="9">
    <source>
        <dbReference type="HAMAP-Rule" id="MF_00135"/>
    </source>
</evidence>
<dbReference type="Pfam" id="PF00697">
    <property type="entry name" value="PRAI"/>
    <property type="match status" value="1"/>
</dbReference>
<dbReference type="InterPro" id="IPR044643">
    <property type="entry name" value="TrpF_fam"/>
</dbReference>